<organism evidence="1 2">
    <name type="scientific">Eubacterium album</name>
    <dbReference type="NCBI Taxonomy" id="2978477"/>
    <lineage>
        <taxon>Bacteria</taxon>
        <taxon>Bacillati</taxon>
        <taxon>Bacillota</taxon>
        <taxon>Clostridia</taxon>
        <taxon>Eubacteriales</taxon>
        <taxon>Eubacteriaceae</taxon>
        <taxon>Eubacterium</taxon>
    </lineage>
</organism>
<accession>A0ABT2M2I0</accession>
<dbReference type="EMBL" id="JAODBU010000012">
    <property type="protein sequence ID" value="MCT7399731.1"/>
    <property type="molecule type" value="Genomic_DNA"/>
</dbReference>
<sequence>MENDNISKAHKLMMLNRKSMEITGVEDVISFDTKEVLLETTMGILTIKGEDLKVNRLSIEKGELEIEGTVDSMEYSEISSYKRKKESMLKRMFK</sequence>
<gene>
    <name evidence="1" type="primary">yabP</name>
    <name evidence="1" type="ORF">N5B56_11670</name>
</gene>
<dbReference type="Pfam" id="PF07873">
    <property type="entry name" value="YabP"/>
    <property type="match status" value="1"/>
</dbReference>
<dbReference type="InterPro" id="IPR012504">
    <property type="entry name" value="Spore_YabP"/>
</dbReference>
<protein>
    <submittedName>
        <fullName evidence="1">Sporulation protein YabP</fullName>
    </submittedName>
</protein>
<dbReference type="Proteomes" id="UP001431199">
    <property type="component" value="Unassembled WGS sequence"/>
</dbReference>
<keyword evidence="2" id="KW-1185">Reference proteome</keyword>
<dbReference type="PIRSF" id="PIRSF011576">
    <property type="entry name" value="YabP"/>
    <property type="match status" value="1"/>
</dbReference>
<evidence type="ECO:0000313" key="1">
    <source>
        <dbReference type="EMBL" id="MCT7399731.1"/>
    </source>
</evidence>
<dbReference type="InterPro" id="IPR038705">
    <property type="entry name" value="YabP_sf"/>
</dbReference>
<dbReference type="InterPro" id="IPR022476">
    <property type="entry name" value="Spore_YabP/YqfC"/>
</dbReference>
<dbReference type="RefSeq" id="WP_243003062.1">
    <property type="nucleotide sequence ID" value="NZ_JAODBU010000012.1"/>
</dbReference>
<proteinExistence type="predicted"/>
<reference evidence="1" key="1">
    <citation type="submission" date="2022-09" db="EMBL/GenBank/DDBJ databases">
        <title>Eubacterium sp. LFL-14 isolated from human feces.</title>
        <authorList>
            <person name="Liu F."/>
        </authorList>
    </citation>
    <scope>NUCLEOTIDE SEQUENCE</scope>
    <source>
        <strain evidence="1">LFL-14</strain>
    </source>
</reference>
<comment type="caution">
    <text evidence="1">The sequence shown here is derived from an EMBL/GenBank/DDBJ whole genome shotgun (WGS) entry which is preliminary data.</text>
</comment>
<dbReference type="NCBIfam" id="TIGR02892">
    <property type="entry name" value="spore_yabP"/>
    <property type="match status" value="1"/>
</dbReference>
<evidence type="ECO:0000313" key="2">
    <source>
        <dbReference type="Proteomes" id="UP001431199"/>
    </source>
</evidence>
<dbReference type="Gene3D" id="2.60.40.2000">
    <property type="match status" value="1"/>
</dbReference>
<name>A0ABT2M2I0_9FIRM</name>